<comment type="subcellular location">
    <subcellularLocation>
        <location evidence="1">Membrane</location>
        <topology evidence="1">Multi-pass membrane protein</topology>
    </subcellularLocation>
</comment>
<gene>
    <name evidence="8" type="ORF">H4Q32_008358</name>
</gene>
<protein>
    <submittedName>
        <fullName evidence="8">Sodium leak channel non-selective protein</fullName>
    </submittedName>
</protein>
<feature type="transmembrane region" description="Helical" evidence="6">
    <location>
        <begin position="58"/>
        <end position="77"/>
    </location>
</feature>
<evidence type="ECO:0000256" key="5">
    <source>
        <dbReference type="SAM" id="MobiDB-lite"/>
    </source>
</evidence>
<keyword evidence="4 6" id="KW-0472">Membrane</keyword>
<feature type="domain" description="Ion transport" evidence="7">
    <location>
        <begin position="58"/>
        <end position="249"/>
    </location>
</feature>
<dbReference type="Proteomes" id="UP000830375">
    <property type="component" value="Unassembled WGS sequence"/>
</dbReference>
<evidence type="ECO:0000313" key="8">
    <source>
        <dbReference type="EMBL" id="KAI2660716.1"/>
    </source>
</evidence>
<dbReference type="Gene3D" id="1.10.287.70">
    <property type="match status" value="1"/>
</dbReference>
<sequence>MIDNPFNQKVPPTEETPWPLQSPFTRPRQANFEKKKYLLESQVETDFMGSRQQLMRSSVFHMFILSMVAVDVIVAASNYHKGEDHKLTNDEFYLAEVAFTVLFDLEALLKIWCLGFTGYISSSLHKFESLLVVGTTLHIYPDLYHSQFTYFQVLRVVRLIKISPALEDFVYKIFGPGKKLGSLVVFTASLLIVMSAISLQMFCFAFMSMFQILTQEGWVDVMDQTLVAVGQMWAPVVAIYFILYHLFATLTSRRKS</sequence>
<reference evidence="8 9" key="1">
    <citation type="submission" date="2022-01" db="EMBL/GenBank/DDBJ databases">
        <title>A high-quality chromosome-level genome assembly of rohu carp, Labeo rohita.</title>
        <authorList>
            <person name="Arick M.A. II"/>
            <person name="Hsu C.-Y."/>
            <person name="Magbanua Z."/>
            <person name="Pechanova O."/>
            <person name="Grover C."/>
            <person name="Miller E."/>
            <person name="Thrash A."/>
            <person name="Ezzel L."/>
            <person name="Alam S."/>
            <person name="Benzie J."/>
            <person name="Hamilton M."/>
            <person name="Karsi A."/>
            <person name="Lawrence M.L."/>
            <person name="Peterson D.G."/>
        </authorList>
    </citation>
    <scope>NUCLEOTIDE SEQUENCE [LARGE SCALE GENOMIC DNA]</scope>
    <source>
        <strain evidence="9">BAU-BD-2019</strain>
        <tissue evidence="8">Blood</tissue>
    </source>
</reference>
<keyword evidence="2 6" id="KW-0812">Transmembrane</keyword>
<comment type="caution">
    <text evidence="8">The sequence shown here is derived from an EMBL/GenBank/DDBJ whole genome shotgun (WGS) entry which is preliminary data.</text>
</comment>
<dbReference type="SUPFAM" id="SSF81324">
    <property type="entry name" value="Voltage-gated potassium channels"/>
    <property type="match status" value="1"/>
</dbReference>
<dbReference type="Pfam" id="PF00520">
    <property type="entry name" value="Ion_trans"/>
    <property type="match status" value="1"/>
</dbReference>
<dbReference type="PANTHER" id="PTHR46141">
    <property type="entry name" value="SODIUM LEAK CHANNEL NON-SELECTIVE PROTEIN"/>
    <property type="match status" value="1"/>
</dbReference>
<feature type="transmembrane region" description="Helical" evidence="6">
    <location>
        <begin position="97"/>
        <end position="120"/>
    </location>
</feature>
<dbReference type="InterPro" id="IPR027359">
    <property type="entry name" value="Volt_channel_dom_sf"/>
</dbReference>
<evidence type="ECO:0000256" key="6">
    <source>
        <dbReference type="SAM" id="Phobius"/>
    </source>
</evidence>
<evidence type="ECO:0000256" key="1">
    <source>
        <dbReference type="ARBA" id="ARBA00004141"/>
    </source>
</evidence>
<keyword evidence="9" id="KW-1185">Reference proteome</keyword>
<accession>A0ABQ8MEY0</accession>
<evidence type="ECO:0000256" key="4">
    <source>
        <dbReference type="ARBA" id="ARBA00023136"/>
    </source>
</evidence>
<dbReference type="InterPro" id="IPR005821">
    <property type="entry name" value="Ion_trans_dom"/>
</dbReference>
<dbReference type="PANTHER" id="PTHR46141:SF1">
    <property type="entry name" value="SODIUM LEAK CHANNEL NALCN"/>
    <property type="match status" value="1"/>
</dbReference>
<feature type="region of interest" description="Disordered" evidence="5">
    <location>
        <begin position="1"/>
        <end position="22"/>
    </location>
</feature>
<keyword evidence="3 6" id="KW-1133">Transmembrane helix</keyword>
<dbReference type="EMBL" id="JACTAM010000009">
    <property type="protein sequence ID" value="KAI2660716.1"/>
    <property type="molecule type" value="Genomic_DNA"/>
</dbReference>
<dbReference type="InterPro" id="IPR028823">
    <property type="entry name" value="NALCN"/>
</dbReference>
<feature type="transmembrane region" description="Helical" evidence="6">
    <location>
        <begin position="183"/>
        <end position="212"/>
    </location>
</feature>
<evidence type="ECO:0000256" key="3">
    <source>
        <dbReference type="ARBA" id="ARBA00022989"/>
    </source>
</evidence>
<name>A0ABQ8MEY0_LABRO</name>
<evidence type="ECO:0000313" key="9">
    <source>
        <dbReference type="Proteomes" id="UP000830375"/>
    </source>
</evidence>
<feature type="transmembrane region" description="Helical" evidence="6">
    <location>
        <begin position="232"/>
        <end position="250"/>
    </location>
</feature>
<dbReference type="Gene3D" id="1.20.120.350">
    <property type="entry name" value="Voltage-gated potassium channels. Chain C"/>
    <property type="match status" value="1"/>
</dbReference>
<evidence type="ECO:0000256" key="2">
    <source>
        <dbReference type="ARBA" id="ARBA00022692"/>
    </source>
</evidence>
<organism evidence="8 9">
    <name type="scientific">Labeo rohita</name>
    <name type="common">Indian major carp</name>
    <name type="synonym">Cyprinus rohita</name>
    <dbReference type="NCBI Taxonomy" id="84645"/>
    <lineage>
        <taxon>Eukaryota</taxon>
        <taxon>Metazoa</taxon>
        <taxon>Chordata</taxon>
        <taxon>Craniata</taxon>
        <taxon>Vertebrata</taxon>
        <taxon>Euteleostomi</taxon>
        <taxon>Actinopterygii</taxon>
        <taxon>Neopterygii</taxon>
        <taxon>Teleostei</taxon>
        <taxon>Ostariophysi</taxon>
        <taxon>Cypriniformes</taxon>
        <taxon>Cyprinidae</taxon>
        <taxon>Labeoninae</taxon>
        <taxon>Labeonini</taxon>
        <taxon>Labeo</taxon>
    </lineage>
</organism>
<evidence type="ECO:0000259" key="7">
    <source>
        <dbReference type="Pfam" id="PF00520"/>
    </source>
</evidence>
<proteinExistence type="predicted"/>